<comment type="caution">
    <text evidence="1">The sequence shown here is derived from an EMBL/GenBank/DDBJ whole genome shotgun (WGS) entry which is preliminary data.</text>
</comment>
<sequence>MEHCVVSTSYVHRSRERHSKINNRDALLLEIIIQPSIEIKSFVRIRCIFLTLVCSFESFNISRDLSVRQFDFTIFN</sequence>
<proteinExistence type="predicted"/>
<reference evidence="1 2" key="1">
    <citation type="submission" date="2023-03" db="EMBL/GenBank/DDBJ databases">
        <title>High recombination rates correlate with genetic variation in Cardiocondyla obscurior ants.</title>
        <authorList>
            <person name="Errbii M."/>
        </authorList>
    </citation>
    <scope>NUCLEOTIDE SEQUENCE [LARGE SCALE GENOMIC DNA]</scope>
    <source>
        <strain evidence="1">Alpha-2009</strain>
        <tissue evidence="1">Whole body</tissue>
    </source>
</reference>
<gene>
    <name evidence="1" type="ORF">PUN28_008332</name>
</gene>
<accession>A0AAW2G066</accession>
<organism evidence="1 2">
    <name type="scientific">Cardiocondyla obscurior</name>
    <dbReference type="NCBI Taxonomy" id="286306"/>
    <lineage>
        <taxon>Eukaryota</taxon>
        <taxon>Metazoa</taxon>
        <taxon>Ecdysozoa</taxon>
        <taxon>Arthropoda</taxon>
        <taxon>Hexapoda</taxon>
        <taxon>Insecta</taxon>
        <taxon>Pterygota</taxon>
        <taxon>Neoptera</taxon>
        <taxon>Endopterygota</taxon>
        <taxon>Hymenoptera</taxon>
        <taxon>Apocrita</taxon>
        <taxon>Aculeata</taxon>
        <taxon>Formicoidea</taxon>
        <taxon>Formicidae</taxon>
        <taxon>Myrmicinae</taxon>
        <taxon>Cardiocondyla</taxon>
    </lineage>
</organism>
<name>A0AAW2G066_9HYME</name>
<protein>
    <submittedName>
        <fullName evidence="1">Uncharacterized protein</fullName>
    </submittedName>
</protein>
<evidence type="ECO:0000313" key="2">
    <source>
        <dbReference type="Proteomes" id="UP001430953"/>
    </source>
</evidence>
<dbReference type="EMBL" id="JADYXP020000007">
    <property type="protein sequence ID" value="KAL0120536.1"/>
    <property type="molecule type" value="Genomic_DNA"/>
</dbReference>
<dbReference type="Proteomes" id="UP001430953">
    <property type="component" value="Unassembled WGS sequence"/>
</dbReference>
<dbReference type="AlphaFoldDB" id="A0AAW2G066"/>
<evidence type="ECO:0000313" key="1">
    <source>
        <dbReference type="EMBL" id="KAL0120536.1"/>
    </source>
</evidence>
<keyword evidence="2" id="KW-1185">Reference proteome</keyword>